<accession>A0AAW2UMP1</accession>
<name>A0AAW2UMP1_SESRA</name>
<gene>
    <name evidence="2" type="ORF">Sradi_1276500</name>
</gene>
<evidence type="ECO:0000256" key="1">
    <source>
        <dbReference type="SAM" id="MobiDB-lite"/>
    </source>
</evidence>
<sequence length="117" mass="13545">MDSEKGWFKRLQSRNNSSTEKKEPMASARDDAKPPMPEEVSTLTRQRAAAAKQYIENHYKEQMRNLQERRERYGTLSLHLYFSCVAEYFCNGTACFTCNASICRQQYIPCKINCTGS</sequence>
<dbReference type="AlphaFoldDB" id="A0AAW2UMP1"/>
<reference evidence="2" key="1">
    <citation type="submission" date="2020-06" db="EMBL/GenBank/DDBJ databases">
        <authorList>
            <person name="Li T."/>
            <person name="Hu X."/>
            <person name="Zhang T."/>
            <person name="Song X."/>
            <person name="Zhang H."/>
            <person name="Dai N."/>
            <person name="Sheng W."/>
            <person name="Hou X."/>
            <person name="Wei L."/>
        </authorList>
    </citation>
    <scope>NUCLEOTIDE SEQUENCE</scope>
    <source>
        <strain evidence="2">G02</strain>
        <tissue evidence="2">Leaf</tissue>
    </source>
</reference>
<comment type="caution">
    <text evidence="2">The sequence shown here is derived from an EMBL/GenBank/DDBJ whole genome shotgun (WGS) entry which is preliminary data.</text>
</comment>
<feature type="compositionally biased region" description="Basic and acidic residues" evidence="1">
    <location>
        <begin position="19"/>
        <end position="33"/>
    </location>
</feature>
<reference evidence="2" key="2">
    <citation type="journal article" date="2024" name="Plant">
        <title>Genomic evolution and insights into agronomic trait innovations of Sesamum species.</title>
        <authorList>
            <person name="Miao H."/>
            <person name="Wang L."/>
            <person name="Qu L."/>
            <person name="Liu H."/>
            <person name="Sun Y."/>
            <person name="Le M."/>
            <person name="Wang Q."/>
            <person name="Wei S."/>
            <person name="Zheng Y."/>
            <person name="Lin W."/>
            <person name="Duan Y."/>
            <person name="Cao H."/>
            <person name="Xiong S."/>
            <person name="Wang X."/>
            <person name="Wei L."/>
            <person name="Li C."/>
            <person name="Ma Q."/>
            <person name="Ju M."/>
            <person name="Zhao R."/>
            <person name="Li G."/>
            <person name="Mu C."/>
            <person name="Tian Q."/>
            <person name="Mei H."/>
            <person name="Zhang T."/>
            <person name="Gao T."/>
            <person name="Zhang H."/>
        </authorList>
    </citation>
    <scope>NUCLEOTIDE SEQUENCE</scope>
    <source>
        <strain evidence="2">G02</strain>
    </source>
</reference>
<proteinExistence type="predicted"/>
<evidence type="ECO:0000313" key="2">
    <source>
        <dbReference type="EMBL" id="KAL0418630.1"/>
    </source>
</evidence>
<dbReference type="EMBL" id="JACGWJ010000005">
    <property type="protein sequence ID" value="KAL0418630.1"/>
    <property type="molecule type" value="Genomic_DNA"/>
</dbReference>
<organism evidence="2">
    <name type="scientific">Sesamum radiatum</name>
    <name type="common">Black benniseed</name>
    <dbReference type="NCBI Taxonomy" id="300843"/>
    <lineage>
        <taxon>Eukaryota</taxon>
        <taxon>Viridiplantae</taxon>
        <taxon>Streptophyta</taxon>
        <taxon>Embryophyta</taxon>
        <taxon>Tracheophyta</taxon>
        <taxon>Spermatophyta</taxon>
        <taxon>Magnoliopsida</taxon>
        <taxon>eudicotyledons</taxon>
        <taxon>Gunneridae</taxon>
        <taxon>Pentapetalae</taxon>
        <taxon>asterids</taxon>
        <taxon>lamiids</taxon>
        <taxon>Lamiales</taxon>
        <taxon>Pedaliaceae</taxon>
        <taxon>Sesamum</taxon>
    </lineage>
</organism>
<feature type="region of interest" description="Disordered" evidence="1">
    <location>
        <begin position="1"/>
        <end position="40"/>
    </location>
</feature>
<protein>
    <submittedName>
        <fullName evidence="2">Uncharacterized protein</fullName>
    </submittedName>
</protein>